<evidence type="ECO:0000256" key="1">
    <source>
        <dbReference type="ARBA" id="ARBA00004651"/>
    </source>
</evidence>
<name>A0ABW3ZFC7_9RHOB</name>
<dbReference type="EC" id="2.4.-.-" evidence="9"/>
<feature type="transmembrane region" description="Helical" evidence="8">
    <location>
        <begin position="140"/>
        <end position="167"/>
    </location>
</feature>
<dbReference type="PANTHER" id="PTHR33908:SF11">
    <property type="entry name" value="MEMBRANE PROTEIN"/>
    <property type="match status" value="1"/>
</dbReference>
<proteinExistence type="predicted"/>
<feature type="transmembrane region" description="Helical" evidence="8">
    <location>
        <begin position="101"/>
        <end position="119"/>
    </location>
</feature>
<keyword evidence="7 8" id="KW-0472">Membrane</keyword>
<keyword evidence="2" id="KW-1003">Cell membrane</keyword>
<sequence length="491" mass="53958">MSDQNNQPKDLFNLILSLSLSITFLLSAVFIFLQIVSQTTLNHYDEFFTLDRTTGFARHHDWLTVWSQNEPSFKKPPLQYWTGAWFLEAGLPETMALRLPSFLSALLLLAATGALAFTLRPGSPWIIPAAIAFTAASPQLWSYALSAMLDIATAFWSTLAVTLALVALRRPNWWYAVAVACALGALQKAPVGVVFVGLMLWVIRLVEDGTDPALHRVTKGRTFRRAFWLMVVLVLAWPVLQVFRHGPDAIIDLYFKQMYRRFAPSVFSDPGSNAASLPDLLFVGEYALRGLGFVALLWLPVRLGRKELWGLAALPVIYVVAVIFTEGSVYSRYSLVFLPLLTAALAAMVFALPAPLWLRGGVAAALAALFSLQLEAPQLTRDPHVVQQIALAERPEAQLGSDEVLIQCKWGADDATIPGLVSVYAAQGRPFEVVGRPKDLAPFIARFEPGQTFMGFCTEGSLADVTEAVPDAAVVAQEGPFLIWRGTRPAE</sequence>
<keyword evidence="5 8" id="KW-0812">Transmembrane</keyword>
<dbReference type="RefSeq" id="WP_386801796.1">
    <property type="nucleotide sequence ID" value="NZ_JBHTMU010000006.1"/>
</dbReference>
<dbReference type="GO" id="GO:0016757">
    <property type="term" value="F:glycosyltransferase activity"/>
    <property type="evidence" value="ECO:0007669"/>
    <property type="project" value="UniProtKB-KW"/>
</dbReference>
<dbReference type="Proteomes" id="UP001597135">
    <property type="component" value="Unassembled WGS sequence"/>
</dbReference>
<accession>A0ABW3ZFC7</accession>
<evidence type="ECO:0000256" key="4">
    <source>
        <dbReference type="ARBA" id="ARBA00022679"/>
    </source>
</evidence>
<feature type="transmembrane region" description="Helical" evidence="8">
    <location>
        <begin position="12"/>
        <end position="36"/>
    </location>
</feature>
<keyword evidence="4 9" id="KW-0808">Transferase</keyword>
<evidence type="ECO:0000256" key="6">
    <source>
        <dbReference type="ARBA" id="ARBA00022989"/>
    </source>
</evidence>
<feature type="transmembrane region" description="Helical" evidence="8">
    <location>
        <begin position="173"/>
        <end position="206"/>
    </location>
</feature>
<keyword evidence="6 8" id="KW-1133">Transmembrane helix</keyword>
<evidence type="ECO:0000256" key="8">
    <source>
        <dbReference type="SAM" id="Phobius"/>
    </source>
</evidence>
<feature type="transmembrane region" description="Helical" evidence="8">
    <location>
        <begin position="308"/>
        <end position="330"/>
    </location>
</feature>
<gene>
    <name evidence="9" type="ORF">ACFQ4E_04775</name>
</gene>
<dbReference type="PANTHER" id="PTHR33908">
    <property type="entry name" value="MANNOSYLTRANSFERASE YKCB-RELATED"/>
    <property type="match status" value="1"/>
</dbReference>
<keyword evidence="3 9" id="KW-0328">Glycosyltransferase</keyword>
<evidence type="ECO:0000256" key="5">
    <source>
        <dbReference type="ARBA" id="ARBA00022692"/>
    </source>
</evidence>
<reference evidence="10" key="1">
    <citation type="journal article" date="2019" name="Int. J. Syst. Evol. Microbiol.">
        <title>The Global Catalogue of Microorganisms (GCM) 10K type strain sequencing project: providing services to taxonomists for standard genome sequencing and annotation.</title>
        <authorList>
            <consortium name="The Broad Institute Genomics Platform"/>
            <consortium name="The Broad Institute Genome Sequencing Center for Infectious Disease"/>
            <person name="Wu L."/>
            <person name="Ma J."/>
        </authorList>
    </citation>
    <scope>NUCLEOTIDE SEQUENCE [LARGE SCALE GENOMIC DNA]</scope>
    <source>
        <strain evidence="10">CCUG 62953</strain>
    </source>
</reference>
<feature type="transmembrane region" description="Helical" evidence="8">
    <location>
        <begin position="336"/>
        <end position="358"/>
    </location>
</feature>
<protein>
    <submittedName>
        <fullName evidence="9">ArnT family glycosyltransferase</fullName>
        <ecNumber evidence="9">2.4.-.-</ecNumber>
    </submittedName>
</protein>
<keyword evidence="10" id="KW-1185">Reference proteome</keyword>
<dbReference type="InterPro" id="IPR050297">
    <property type="entry name" value="LipidA_mod_glycosyltrf_83"/>
</dbReference>
<comment type="subcellular location">
    <subcellularLocation>
        <location evidence="1">Cell membrane</location>
        <topology evidence="1">Multi-pass membrane protein</topology>
    </subcellularLocation>
</comment>
<evidence type="ECO:0000313" key="10">
    <source>
        <dbReference type="Proteomes" id="UP001597135"/>
    </source>
</evidence>
<evidence type="ECO:0000256" key="3">
    <source>
        <dbReference type="ARBA" id="ARBA00022676"/>
    </source>
</evidence>
<dbReference type="EMBL" id="JBHTMU010000006">
    <property type="protein sequence ID" value="MFD1341728.1"/>
    <property type="molecule type" value="Genomic_DNA"/>
</dbReference>
<evidence type="ECO:0000256" key="7">
    <source>
        <dbReference type="ARBA" id="ARBA00023136"/>
    </source>
</evidence>
<organism evidence="9 10">
    <name type="scientific">Litorisediminicola beolgyonensis</name>
    <dbReference type="NCBI Taxonomy" id="1173614"/>
    <lineage>
        <taxon>Bacteria</taxon>
        <taxon>Pseudomonadati</taxon>
        <taxon>Pseudomonadota</taxon>
        <taxon>Alphaproteobacteria</taxon>
        <taxon>Rhodobacterales</taxon>
        <taxon>Paracoccaceae</taxon>
        <taxon>Litorisediminicola</taxon>
    </lineage>
</organism>
<evidence type="ECO:0000256" key="2">
    <source>
        <dbReference type="ARBA" id="ARBA00022475"/>
    </source>
</evidence>
<feature type="transmembrane region" description="Helical" evidence="8">
    <location>
        <begin position="226"/>
        <end position="243"/>
    </location>
</feature>
<evidence type="ECO:0000313" key="9">
    <source>
        <dbReference type="EMBL" id="MFD1341728.1"/>
    </source>
</evidence>
<comment type="caution">
    <text evidence="9">The sequence shown here is derived from an EMBL/GenBank/DDBJ whole genome shotgun (WGS) entry which is preliminary data.</text>
</comment>